<name>A0ABV9K5S7_9PORP</name>
<dbReference type="EMBL" id="JBHSGO010000039">
    <property type="protein sequence ID" value="MFC4665404.1"/>
    <property type="molecule type" value="Genomic_DNA"/>
</dbReference>
<keyword evidence="2" id="KW-1185">Reference proteome</keyword>
<protein>
    <submittedName>
        <fullName evidence="1">Uncharacterized protein</fullName>
    </submittedName>
</protein>
<accession>A0ABV9K5S7</accession>
<reference evidence="2" key="1">
    <citation type="journal article" date="2019" name="Int. J. Syst. Evol. Microbiol.">
        <title>The Global Catalogue of Microorganisms (GCM) 10K type strain sequencing project: providing services to taxonomists for standard genome sequencing and annotation.</title>
        <authorList>
            <consortium name="The Broad Institute Genomics Platform"/>
            <consortium name="The Broad Institute Genome Sequencing Center for Infectious Disease"/>
            <person name="Wu L."/>
            <person name="Ma J."/>
        </authorList>
    </citation>
    <scope>NUCLEOTIDE SEQUENCE [LARGE SCALE GENOMIC DNA]</scope>
    <source>
        <strain evidence="2">CGMCC 4.7357</strain>
    </source>
</reference>
<sequence length="89" mass="9944">MGILITLIILLFLVQLGRSCYQEATIRPIGSEQIITSASIKSNGPTYLFLWAVKFEERALYLLNTVAASNALQGNQISLIYNEFHIIRG</sequence>
<dbReference type="Proteomes" id="UP001596020">
    <property type="component" value="Unassembled WGS sequence"/>
</dbReference>
<comment type="caution">
    <text evidence="1">The sequence shown here is derived from an EMBL/GenBank/DDBJ whole genome shotgun (WGS) entry which is preliminary data.</text>
</comment>
<organism evidence="1 2">
    <name type="scientific">Falsiporphyromonas endometrii</name>
    <dbReference type="NCBI Taxonomy" id="1387297"/>
    <lineage>
        <taxon>Bacteria</taxon>
        <taxon>Pseudomonadati</taxon>
        <taxon>Bacteroidota</taxon>
        <taxon>Bacteroidia</taxon>
        <taxon>Bacteroidales</taxon>
        <taxon>Porphyromonadaceae</taxon>
        <taxon>Falsiporphyromonas</taxon>
    </lineage>
</organism>
<gene>
    <name evidence="1" type="ORF">ACFO3G_02070</name>
</gene>
<proteinExistence type="predicted"/>
<dbReference type="RefSeq" id="WP_380077503.1">
    <property type="nucleotide sequence ID" value="NZ_JBHSGO010000039.1"/>
</dbReference>
<evidence type="ECO:0000313" key="2">
    <source>
        <dbReference type="Proteomes" id="UP001596020"/>
    </source>
</evidence>
<evidence type="ECO:0000313" key="1">
    <source>
        <dbReference type="EMBL" id="MFC4665404.1"/>
    </source>
</evidence>